<feature type="transmembrane region" description="Helical" evidence="7">
    <location>
        <begin position="34"/>
        <end position="53"/>
    </location>
</feature>
<feature type="transmembrane region" description="Helical" evidence="7">
    <location>
        <begin position="244"/>
        <end position="263"/>
    </location>
</feature>
<feature type="transmembrane region" description="Helical" evidence="7">
    <location>
        <begin position="93"/>
        <end position="115"/>
    </location>
</feature>
<keyword evidence="3" id="KW-1003">Cell membrane</keyword>
<dbReference type="InterPro" id="IPR000620">
    <property type="entry name" value="EamA_dom"/>
</dbReference>
<dbReference type="InterPro" id="IPR037185">
    <property type="entry name" value="EmrE-like"/>
</dbReference>
<evidence type="ECO:0000313" key="9">
    <source>
        <dbReference type="EMBL" id="QTL99968.1"/>
    </source>
</evidence>
<feature type="transmembrane region" description="Helical" evidence="7">
    <location>
        <begin position="147"/>
        <end position="167"/>
    </location>
</feature>
<dbReference type="SUPFAM" id="SSF103481">
    <property type="entry name" value="Multidrug resistance efflux transporter EmrE"/>
    <property type="match status" value="2"/>
</dbReference>
<sequence length="301" mass="33546">MKKNNLAYYYLTITVSAWGSLYVASKYVLDKIPVFTVLFLRYFIAGIVLFFFFRKNGSEKIARKDYKYVFSIGFIGYFLAIGAQLAGTKLSNASFASLINSMNPVFIILFAALILNEKLTINKVISVMAAILGTYIITGGGNATGQILGILLSFVSVISWSLMTVIVRKVTQKYDSFTITTYGIIIAMFCTLPVSIYELHVTADFDFVLEWKVIFSLIYIGVVCTAMAHMLWNKSISMIEAGRCSLFYPIQAMVSVLLGWIILGENIDIKFIFGAVFIVAGVLFSILGKKKEILYTESLNS</sequence>
<evidence type="ECO:0000256" key="2">
    <source>
        <dbReference type="ARBA" id="ARBA00007362"/>
    </source>
</evidence>
<feature type="domain" description="EamA" evidence="8">
    <location>
        <begin position="8"/>
        <end position="138"/>
    </location>
</feature>
<evidence type="ECO:0000313" key="10">
    <source>
        <dbReference type="Proteomes" id="UP000665020"/>
    </source>
</evidence>
<evidence type="ECO:0000256" key="4">
    <source>
        <dbReference type="ARBA" id="ARBA00022692"/>
    </source>
</evidence>
<dbReference type="Proteomes" id="UP000665020">
    <property type="component" value="Chromosome"/>
</dbReference>
<feature type="transmembrane region" description="Helical" evidence="7">
    <location>
        <begin position="269"/>
        <end position="288"/>
    </location>
</feature>
<name>A0A8A7KJD7_9FIRM</name>
<dbReference type="KEGG" id="ifn:GM661_09370"/>
<evidence type="ECO:0000256" key="3">
    <source>
        <dbReference type="ARBA" id="ARBA00022475"/>
    </source>
</evidence>
<dbReference type="PANTHER" id="PTHR32322:SF18">
    <property type="entry name" value="S-ADENOSYLMETHIONINE_S-ADENOSYLHOMOCYSTEINE TRANSPORTER"/>
    <property type="match status" value="1"/>
</dbReference>
<comment type="similarity">
    <text evidence="2">Belongs to the EamA transporter family.</text>
</comment>
<feature type="transmembrane region" description="Helical" evidence="7">
    <location>
        <begin position="65"/>
        <end position="87"/>
    </location>
</feature>
<gene>
    <name evidence="9" type="ORF">GM661_09370</name>
</gene>
<dbReference type="EMBL" id="CP046640">
    <property type="protein sequence ID" value="QTL99968.1"/>
    <property type="molecule type" value="Genomic_DNA"/>
</dbReference>
<keyword evidence="4 7" id="KW-0812">Transmembrane</keyword>
<feature type="transmembrane region" description="Helical" evidence="7">
    <location>
        <begin position="124"/>
        <end position="141"/>
    </location>
</feature>
<feature type="transmembrane region" description="Helical" evidence="7">
    <location>
        <begin position="179"/>
        <end position="199"/>
    </location>
</feature>
<dbReference type="InterPro" id="IPR050638">
    <property type="entry name" value="AA-Vitamin_Transporters"/>
</dbReference>
<keyword evidence="10" id="KW-1185">Reference proteome</keyword>
<evidence type="ECO:0000256" key="1">
    <source>
        <dbReference type="ARBA" id="ARBA00004651"/>
    </source>
</evidence>
<feature type="transmembrane region" description="Helical" evidence="7">
    <location>
        <begin position="7"/>
        <end position="28"/>
    </location>
</feature>
<dbReference type="PANTHER" id="PTHR32322">
    <property type="entry name" value="INNER MEMBRANE TRANSPORTER"/>
    <property type="match status" value="1"/>
</dbReference>
<protein>
    <submittedName>
        <fullName evidence="9">EamA family transporter</fullName>
    </submittedName>
</protein>
<keyword evidence="5 7" id="KW-1133">Transmembrane helix</keyword>
<evidence type="ECO:0000256" key="6">
    <source>
        <dbReference type="ARBA" id="ARBA00023136"/>
    </source>
</evidence>
<dbReference type="AlphaFoldDB" id="A0A8A7KJD7"/>
<comment type="subcellular location">
    <subcellularLocation>
        <location evidence="1">Cell membrane</location>
        <topology evidence="1">Multi-pass membrane protein</topology>
    </subcellularLocation>
</comment>
<accession>A0A8A7KJD7</accession>
<organism evidence="9 10">
    <name type="scientific">Iocasia fonsfrigidae</name>
    <dbReference type="NCBI Taxonomy" id="2682810"/>
    <lineage>
        <taxon>Bacteria</taxon>
        <taxon>Bacillati</taxon>
        <taxon>Bacillota</taxon>
        <taxon>Clostridia</taxon>
        <taxon>Halanaerobiales</taxon>
        <taxon>Halanaerobiaceae</taxon>
        <taxon>Iocasia</taxon>
    </lineage>
</organism>
<evidence type="ECO:0000256" key="5">
    <source>
        <dbReference type="ARBA" id="ARBA00022989"/>
    </source>
</evidence>
<keyword evidence="6 7" id="KW-0472">Membrane</keyword>
<feature type="domain" description="EamA" evidence="8">
    <location>
        <begin position="148"/>
        <end position="286"/>
    </location>
</feature>
<feature type="transmembrane region" description="Helical" evidence="7">
    <location>
        <begin position="211"/>
        <end position="232"/>
    </location>
</feature>
<reference evidence="9" key="1">
    <citation type="submission" date="2019-12" db="EMBL/GenBank/DDBJ databases">
        <authorList>
            <person name="zhang j."/>
            <person name="sun C.M."/>
        </authorList>
    </citation>
    <scope>NUCLEOTIDE SEQUENCE</scope>
    <source>
        <strain evidence="9">NS-1</strain>
    </source>
</reference>
<dbReference type="Pfam" id="PF00892">
    <property type="entry name" value="EamA"/>
    <property type="match status" value="2"/>
</dbReference>
<evidence type="ECO:0000256" key="7">
    <source>
        <dbReference type="SAM" id="Phobius"/>
    </source>
</evidence>
<dbReference type="GO" id="GO:0005886">
    <property type="term" value="C:plasma membrane"/>
    <property type="evidence" value="ECO:0007669"/>
    <property type="project" value="UniProtKB-SubCell"/>
</dbReference>
<evidence type="ECO:0000259" key="8">
    <source>
        <dbReference type="Pfam" id="PF00892"/>
    </source>
</evidence>
<proteinExistence type="inferred from homology"/>